<sequence length="110" mass="12612">MHTQEHTKELTEEPTKEPTKELTEEDIWKAWGVKTPSNESNEPEARLPPFEGGKSNRSDTKKRRGATKKRPIKKANKSKRRGATKKRPIKKANKSKRRGATKKRRGPGKK</sequence>
<feature type="region of interest" description="Disordered" evidence="1">
    <location>
        <begin position="1"/>
        <end position="110"/>
    </location>
</feature>
<evidence type="ECO:0000313" key="2">
    <source>
        <dbReference type="EMBL" id="QHU02583.1"/>
    </source>
</evidence>
<feature type="compositionally biased region" description="Basic and acidic residues" evidence="1">
    <location>
        <begin position="1"/>
        <end position="28"/>
    </location>
</feature>
<organism evidence="2">
    <name type="scientific">viral metagenome</name>
    <dbReference type="NCBI Taxonomy" id="1070528"/>
    <lineage>
        <taxon>unclassified sequences</taxon>
        <taxon>metagenomes</taxon>
        <taxon>organismal metagenomes</taxon>
    </lineage>
</organism>
<name>A0A6C0JBA1_9ZZZZ</name>
<accession>A0A6C0JBA1</accession>
<evidence type="ECO:0000256" key="1">
    <source>
        <dbReference type="SAM" id="MobiDB-lite"/>
    </source>
</evidence>
<dbReference type="AlphaFoldDB" id="A0A6C0JBA1"/>
<dbReference type="EMBL" id="MN740360">
    <property type="protein sequence ID" value="QHU02583.1"/>
    <property type="molecule type" value="Genomic_DNA"/>
</dbReference>
<feature type="compositionally biased region" description="Basic residues" evidence="1">
    <location>
        <begin position="60"/>
        <end position="110"/>
    </location>
</feature>
<protein>
    <submittedName>
        <fullName evidence="2">Uncharacterized protein</fullName>
    </submittedName>
</protein>
<reference evidence="2" key="1">
    <citation type="journal article" date="2020" name="Nature">
        <title>Giant virus diversity and host interactions through global metagenomics.</title>
        <authorList>
            <person name="Schulz F."/>
            <person name="Roux S."/>
            <person name="Paez-Espino D."/>
            <person name="Jungbluth S."/>
            <person name="Walsh D.A."/>
            <person name="Denef V.J."/>
            <person name="McMahon K.D."/>
            <person name="Konstantinidis K.T."/>
            <person name="Eloe-Fadrosh E.A."/>
            <person name="Kyrpides N.C."/>
            <person name="Woyke T."/>
        </authorList>
    </citation>
    <scope>NUCLEOTIDE SEQUENCE</scope>
    <source>
        <strain evidence="2">GVMAG-M-3300025880-76</strain>
    </source>
</reference>
<proteinExistence type="predicted"/>